<dbReference type="AlphaFoldDB" id="A9KJF9"/>
<protein>
    <submittedName>
        <fullName evidence="4">ABC transporter related</fullName>
    </submittedName>
</protein>
<keyword evidence="5" id="KW-1185">Reference proteome</keyword>
<dbReference type="RefSeq" id="WP_012201627.1">
    <property type="nucleotide sequence ID" value="NC_010001.1"/>
</dbReference>
<dbReference type="eggNOG" id="COG1136">
    <property type="taxonomic scope" value="Bacteria"/>
</dbReference>
<dbReference type="KEGG" id="cpy:Cphy_3632"/>
<dbReference type="SUPFAM" id="SSF52540">
    <property type="entry name" value="P-loop containing nucleoside triphosphate hydrolases"/>
    <property type="match status" value="1"/>
</dbReference>
<dbReference type="GO" id="GO:0016887">
    <property type="term" value="F:ATP hydrolysis activity"/>
    <property type="evidence" value="ECO:0007669"/>
    <property type="project" value="InterPro"/>
</dbReference>
<sequence length="227" mass="25427">MFHLDDVTLIYDIDKTNKVYAIKNITTTFPDHGLIGIIGPSGSGKSTLMYCMSTLKKPTCGEILYQEKDIAISYTNMSKKDQEQLRKSKFGFVFQRHFLISYMSALENVIVAANCSKGEAMSRAKELLQKLGIKQSEFSKKPHQLSGGQRQRIAIARAMLHEPSVLFADEPTASLDHTTAFATMDLLLEYAKKHLVLIITHDGSILKDADQIIEIWDGSILDREATI</sequence>
<evidence type="ECO:0000313" key="4">
    <source>
        <dbReference type="EMBL" id="ABX43979.1"/>
    </source>
</evidence>
<feature type="domain" description="ABC transporter" evidence="3">
    <location>
        <begin position="2"/>
        <end position="227"/>
    </location>
</feature>
<dbReference type="PANTHER" id="PTHR42798">
    <property type="entry name" value="LIPOPROTEIN-RELEASING SYSTEM ATP-BINDING PROTEIN LOLD"/>
    <property type="match status" value="1"/>
</dbReference>
<dbReference type="PROSITE" id="PS50893">
    <property type="entry name" value="ABC_TRANSPORTER_2"/>
    <property type="match status" value="1"/>
</dbReference>
<dbReference type="PANTHER" id="PTHR42798:SF2">
    <property type="entry name" value="ABC TRANSPORTER ATP-BINDING PROTEIN MG467-RELATED"/>
    <property type="match status" value="1"/>
</dbReference>
<accession>A9KJF9</accession>
<evidence type="ECO:0000256" key="2">
    <source>
        <dbReference type="ARBA" id="ARBA00022840"/>
    </source>
</evidence>
<gene>
    <name evidence="4" type="ordered locus">Cphy_3632</name>
</gene>
<dbReference type="Pfam" id="PF00005">
    <property type="entry name" value="ABC_tran"/>
    <property type="match status" value="1"/>
</dbReference>
<dbReference type="InterPro" id="IPR003439">
    <property type="entry name" value="ABC_transporter-like_ATP-bd"/>
</dbReference>
<reference evidence="5" key="1">
    <citation type="submission" date="2007-11" db="EMBL/GenBank/DDBJ databases">
        <title>Complete genome sequence of Clostridium phytofermentans ISDg.</title>
        <authorList>
            <person name="Leschine S.B."/>
            <person name="Warnick T.A."/>
            <person name="Blanchard J.L."/>
            <person name="Schnell D.J."/>
            <person name="Petit E.L."/>
            <person name="LaTouf W.G."/>
            <person name="Copeland A."/>
            <person name="Lucas S."/>
            <person name="Lapidus A."/>
            <person name="Barry K."/>
            <person name="Glavina del Rio T."/>
            <person name="Dalin E."/>
            <person name="Tice H."/>
            <person name="Pitluck S."/>
            <person name="Kiss H."/>
            <person name="Brettin T."/>
            <person name="Bruce D."/>
            <person name="Detter J.C."/>
            <person name="Han C."/>
            <person name="Kuske C."/>
            <person name="Schmutz J."/>
            <person name="Larimer F."/>
            <person name="Land M."/>
            <person name="Hauser L."/>
            <person name="Kyrpides N."/>
            <person name="Kim E.A."/>
            <person name="Richardson P."/>
        </authorList>
    </citation>
    <scope>NUCLEOTIDE SEQUENCE [LARGE SCALE GENOMIC DNA]</scope>
    <source>
        <strain evidence="5">ATCC 700394 / DSM 18823 / ISDg</strain>
    </source>
</reference>
<organism evidence="4 5">
    <name type="scientific">Lachnoclostridium phytofermentans (strain ATCC 700394 / DSM 18823 / ISDg)</name>
    <name type="common">Clostridium phytofermentans</name>
    <dbReference type="NCBI Taxonomy" id="357809"/>
    <lineage>
        <taxon>Bacteria</taxon>
        <taxon>Bacillati</taxon>
        <taxon>Bacillota</taxon>
        <taxon>Clostridia</taxon>
        <taxon>Lachnospirales</taxon>
        <taxon>Lachnospiraceae</taxon>
    </lineage>
</organism>
<dbReference type="HOGENOM" id="CLU_000604_1_22_9"/>
<proteinExistence type="predicted"/>
<dbReference type="Gene3D" id="3.40.50.300">
    <property type="entry name" value="P-loop containing nucleotide triphosphate hydrolases"/>
    <property type="match status" value="1"/>
</dbReference>
<dbReference type="InterPro" id="IPR017871">
    <property type="entry name" value="ABC_transporter-like_CS"/>
</dbReference>
<dbReference type="STRING" id="357809.Cphy_3632"/>
<evidence type="ECO:0000256" key="1">
    <source>
        <dbReference type="ARBA" id="ARBA00022741"/>
    </source>
</evidence>
<dbReference type="OrthoDB" id="9791546at2"/>
<dbReference type="EMBL" id="CP000885">
    <property type="protein sequence ID" value="ABX43979.1"/>
    <property type="molecule type" value="Genomic_DNA"/>
</dbReference>
<dbReference type="PROSITE" id="PS00211">
    <property type="entry name" value="ABC_TRANSPORTER_1"/>
    <property type="match status" value="1"/>
</dbReference>
<dbReference type="InterPro" id="IPR003593">
    <property type="entry name" value="AAA+_ATPase"/>
</dbReference>
<evidence type="ECO:0000259" key="3">
    <source>
        <dbReference type="PROSITE" id="PS50893"/>
    </source>
</evidence>
<dbReference type="InterPro" id="IPR027417">
    <property type="entry name" value="P-loop_NTPase"/>
</dbReference>
<dbReference type="Proteomes" id="UP000000370">
    <property type="component" value="Chromosome"/>
</dbReference>
<dbReference type="SMART" id="SM00382">
    <property type="entry name" value="AAA"/>
    <property type="match status" value="1"/>
</dbReference>
<dbReference type="GO" id="GO:0005524">
    <property type="term" value="F:ATP binding"/>
    <property type="evidence" value="ECO:0007669"/>
    <property type="project" value="UniProtKB-KW"/>
</dbReference>
<name>A9KJF9_LACP7</name>
<evidence type="ECO:0000313" key="5">
    <source>
        <dbReference type="Proteomes" id="UP000000370"/>
    </source>
</evidence>
<keyword evidence="1" id="KW-0547">Nucleotide-binding</keyword>
<keyword evidence="2" id="KW-0067">ATP-binding</keyword>